<accession>A0ACC0G7K9</accession>
<keyword evidence="2" id="KW-1185">Reference proteome</keyword>
<dbReference type="Proteomes" id="UP001060215">
    <property type="component" value="Chromosome 10"/>
</dbReference>
<organism evidence="1 2">
    <name type="scientific">Camellia lanceoleosa</name>
    <dbReference type="NCBI Taxonomy" id="1840588"/>
    <lineage>
        <taxon>Eukaryota</taxon>
        <taxon>Viridiplantae</taxon>
        <taxon>Streptophyta</taxon>
        <taxon>Embryophyta</taxon>
        <taxon>Tracheophyta</taxon>
        <taxon>Spermatophyta</taxon>
        <taxon>Magnoliopsida</taxon>
        <taxon>eudicotyledons</taxon>
        <taxon>Gunneridae</taxon>
        <taxon>Pentapetalae</taxon>
        <taxon>asterids</taxon>
        <taxon>Ericales</taxon>
        <taxon>Theaceae</taxon>
        <taxon>Camellia</taxon>
    </lineage>
</organism>
<name>A0ACC0G7K9_9ERIC</name>
<protein>
    <submittedName>
        <fullName evidence="1">Uncharacterized protein</fullName>
    </submittedName>
</protein>
<gene>
    <name evidence="1" type="ORF">LOK49_LG10G01814</name>
</gene>
<dbReference type="EMBL" id="CM045767">
    <property type="protein sequence ID" value="KAI7997093.1"/>
    <property type="molecule type" value="Genomic_DNA"/>
</dbReference>
<reference evidence="1 2" key="1">
    <citation type="journal article" date="2022" name="Plant J.">
        <title>Chromosome-level genome of Camellia lanceoleosa provides a valuable resource for understanding genome evolution and self-incompatibility.</title>
        <authorList>
            <person name="Gong W."/>
            <person name="Xiao S."/>
            <person name="Wang L."/>
            <person name="Liao Z."/>
            <person name="Chang Y."/>
            <person name="Mo W."/>
            <person name="Hu G."/>
            <person name="Li W."/>
            <person name="Zhao G."/>
            <person name="Zhu H."/>
            <person name="Hu X."/>
            <person name="Ji K."/>
            <person name="Xiang X."/>
            <person name="Song Q."/>
            <person name="Yuan D."/>
            <person name="Jin S."/>
            <person name="Zhang L."/>
        </authorList>
    </citation>
    <scope>NUCLEOTIDE SEQUENCE [LARGE SCALE GENOMIC DNA]</scope>
    <source>
        <strain evidence="1">SQ_2022a</strain>
    </source>
</reference>
<proteinExistence type="predicted"/>
<sequence length="184" mass="20684">MPGSDSEAIPSPNPESRTPKGRSPKVAERKSPRSPVPELQKKRPSKLSELESQLAQLQEELKKAKDQLSSSESWKKQAQQEAEEAKKQLAAMSAKLDESQQQLMELCASEEDRVQELRKISQDRDRAWQSELEAVQKQHSMDSTALSSAINEIQKLKIQLDRVSESESAQADYAQSAHAEIQNF</sequence>
<comment type="caution">
    <text evidence="1">The sequence shown here is derived from an EMBL/GenBank/DDBJ whole genome shotgun (WGS) entry which is preliminary data.</text>
</comment>
<evidence type="ECO:0000313" key="2">
    <source>
        <dbReference type="Proteomes" id="UP001060215"/>
    </source>
</evidence>
<evidence type="ECO:0000313" key="1">
    <source>
        <dbReference type="EMBL" id="KAI7997093.1"/>
    </source>
</evidence>